<dbReference type="EMBL" id="BNJQ01000032">
    <property type="protein sequence ID" value="GHP11102.1"/>
    <property type="molecule type" value="Genomic_DNA"/>
</dbReference>
<dbReference type="InterPro" id="IPR019786">
    <property type="entry name" value="Zinc_finger_PHD-type_CS"/>
</dbReference>
<feature type="region of interest" description="Disordered" evidence="4">
    <location>
        <begin position="545"/>
        <end position="565"/>
    </location>
</feature>
<feature type="region of interest" description="Disordered" evidence="4">
    <location>
        <begin position="479"/>
        <end position="506"/>
    </location>
</feature>
<reference evidence="6" key="1">
    <citation type="submission" date="2020-10" db="EMBL/GenBank/DDBJ databases">
        <title>Unveiling of a novel bifunctional photoreceptor, Dualchrome1, isolated from a cosmopolitan green alga.</title>
        <authorList>
            <person name="Suzuki S."/>
            <person name="Kawachi M."/>
        </authorList>
    </citation>
    <scope>NUCLEOTIDE SEQUENCE</scope>
    <source>
        <strain evidence="6">NIES 2893</strain>
    </source>
</reference>
<dbReference type="InterPro" id="IPR058054">
    <property type="entry name" value="Znf_MS1-like"/>
</dbReference>
<keyword evidence="3" id="KW-0862">Zinc</keyword>
<dbReference type="Pfam" id="PF00628">
    <property type="entry name" value="PHD"/>
    <property type="match status" value="1"/>
</dbReference>
<dbReference type="SUPFAM" id="SSF57903">
    <property type="entry name" value="FYVE/PHD zinc finger"/>
    <property type="match status" value="1"/>
</dbReference>
<evidence type="ECO:0000313" key="7">
    <source>
        <dbReference type="Proteomes" id="UP000660262"/>
    </source>
</evidence>
<sequence>MPRSSTRSLAHGHGALSSLSQNLAPSSSLGRSLGGVLGVSALSSGGGGSQLRAFAENVRQLVDACGTNDDAVAYSCTGTYPTKGCTAWRIPLANGDSLLVVEEINAVQANRVECGHCRCVGWGHQPANGTTTFHFIILHPNCTSVAQTRGGPRTCPHCLKSVAVAAGPGPVTCQHCKSEFATFLEDTTHILHGMVHANGCGHLLRINGREGVAEAAAAVGTYAEPSQLRGAPQTAVPRKQHGDLSGTQVMDSWDRLCAQLRVSRISVEDASTKHGLDYRLLHAIVHGSTWYGKWAYTVGRGGYGIPATDWQWAVRHLQTCALKDFMQAADAVPSFEATRRGATLAACLRWRGEGNDHRPHHSHHHPHRRHNLRIDGDDGAAWPGALTSTKKLGTPLRRWVAAHVPSVKTLGELMAELLSAYTRAAASEARADAAECLRIVMAVLLEYPVLACPPSRVMEMFSLAFAPAGNGSSTRFGHIVQQKRRQQHAHSSAEEPLPLSPKLASAIDPASPVPPMGVLAIAGMEACRHRIETDRGARQALRKAAASTPAELAQMGSPQKPRAPKVSFVSRVPGWSGRGRPPNHVVAAALELEARERAAEAAAADTGAPPVTHPLFGVACDPLAALPTAAAAPFAHHSPQLESALNDGMGDLGVAASLVRALRESARIILDVKFFVKNAGTAATTSQPPPAKRARRSTVAAAAAAAAASSDPWQVTCSCGVRDDDGERMIACDECGQWHHTRCSGISNAVEVLPAVYFCKECIGK</sequence>
<dbReference type="PROSITE" id="PS01359">
    <property type="entry name" value="ZF_PHD_1"/>
    <property type="match status" value="1"/>
</dbReference>
<dbReference type="SMART" id="SM00249">
    <property type="entry name" value="PHD"/>
    <property type="match status" value="1"/>
</dbReference>
<dbReference type="Proteomes" id="UP000660262">
    <property type="component" value="Unassembled WGS sequence"/>
</dbReference>
<accession>A0A830HVF3</accession>
<organism evidence="6 7">
    <name type="scientific">Pycnococcus provasolii</name>
    <dbReference type="NCBI Taxonomy" id="41880"/>
    <lineage>
        <taxon>Eukaryota</taxon>
        <taxon>Viridiplantae</taxon>
        <taxon>Chlorophyta</taxon>
        <taxon>Pseudoscourfieldiophyceae</taxon>
        <taxon>Pseudoscourfieldiales</taxon>
        <taxon>Pycnococcaceae</taxon>
        <taxon>Pycnococcus</taxon>
    </lineage>
</organism>
<evidence type="ECO:0000259" key="5">
    <source>
        <dbReference type="SMART" id="SM00249"/>
    </source>
</evidence>
<evidence type="ECO:0000313" key="6">
    <source>
        <dbReference type="EMBL" id="GHP11102.1"/>
    </source>
</evidence>
<proteinExistence type="predicted"/>
<gene>
    <name evidence="6" type="ORF">PPROV_000983200</name>
</gene>
<dbReference type="GO" id="GO:0008270">
    <property type="term" value="F:zinc ion binding"/>
    <property type="evidence" value="ECO:0007669"/>
    <property type="project" value="UniProtKB-KW"/>
</dbReference>
<name>A0A830HVF3_9CHLO</name>
<dbReference type="CDD" id="cd15556">
    <property type="entry name" value="PHD_MMD1_like"/>
    <property type="match status" value="1"/>
</dbReference>
<evidence type="ECO:0000256" key="1">
    <source>
        <dbReference type="ARBA" id="ARBA00022723"/>
    </source>
</evidence>
<keyword evidence="2" id="KW-0863">Zinc-finger</keyword>
<dbReference type="InterPro" id="IPR013083">
    <property type="entry name" value="Znf_RING/FYVE/PHD"/>
</dbReference>
<evidence type="ECO:0000256" key="4">
    <source>
        <dbReference type="SAM" id="MobiDB-lite"/>
    </source>
</evidence>
<feature type="region of interest" description="Disordered" evidence="4">
    <location>
        <begin position="355"/>
        <end position="374"/>
    </location>
</feature>
<dbReference type="AlphaFoldDB" id="A0A830HVF3"/>
<dbReference type="InterPro" id="IPR019787">
    <property type="entry name" value="Znf_PHD-finger"/>
</dbReference>
<dbReference type="PANTHER" id="PTHR46201:SF9">
    <property type="entry name" value="PHD FINGER PROTEIN MALE MEIOCYTE DEATH 1"/>
    <property type="match status" value="1"/>
</dbReference>
<feature type="domain" description="Zinc finger PHD-type" evidence="5">
    <location>
        <begin position="716"/>
        <end position="763"/>
    </location>
</feature>
<dbReference type="InterPro" id="IPR001965">
    <property type="entry name" value="Znf_PHD"/>
</dbReference>
<evidence type="ECO:0000256" key="2">
    <source>
        <dbReference type="ARBA" id="ARBA00022771"/>
    </source>
</evidence>
<feature type="compositionally biased region" description="Basic residues" evidence="4">
    <location>
        <begin position="358"/>
        <end position="371"/>
    </location>
</feature>
<protein>
    <recommendedName>
        <fullName evidence="5">Zinc finger PHD-type domain-containing protein</fullName>
    </recommendedName>
</protein>
<dbReference type="OrthoDB" id="436852at2759"/>
<keyword evidence="1" id="KW-0479">Metal-binding</keyword>
<evidence type="ECO:0000256" key="3">
    <source>
        <dbReference type="ARBA" id="ARBA00022833"/>
    </source>
</evidence>
<comment type="caution">
    <text evidence="6">The sequence shown here is derived from an EMBL/GenBank/DDBJ whole genome shotgun (WGS) entry which is preliminary data.</text>
</comment>
<keyword evidence="7" id="KW-1185">Reference proteome</keyword>
<dbReference type="Gene3D" id="3.30.40.10">
    <property type="entry name" value="Zinc/RING finger domain, C3HC4 (zinc finger)"/>
    <property type="match status" value="1"/>
</dbReference>
<dbReference type="PANTHER" id="PTHR46201">
    <property type="entry name" value="PHD FINGER PROTEIN MALE MEIOCYTE DEATH 1-RELATED"/>
    <property type="match status" value="1"/>
</dbReference>
<dbReference type="InterPro" id="IPR011011">
    <property type="entry name" value="Znf_FYVE_PHD"/>
</dbReference>